<accession>A0ACA9MWB3</accession>
<reference evidence="1" key="1">
    <citation type="submission" date="2021-06" db="EMBL/GenBank/DDBJ databases">
        <authorList>
            <person name="Kallberg Y."/>
            <person name="Tangrot J."/>
            <person name="Rosling A."/>
        </authorList>
    </citation>
    <scope>NUCLEOTIDE SEQUENCE</scope>
    <source>
        <strain evidence="1">MA461A</strain>
    </source>
</reference>
<proteinExistence type="predicted"/>
<organism evidence="1 2">
    <name type="scientific">Racocetra persica</name>
    <dbReference type="NCBI Taxonomy" id="160502"/>
    <lineage>
        <taxon>Eukaryota</taxon>
        <taxon>Fungi</taxon>
        <taxon>Fungi incertae sedis</taxon>
        <taxon>Mucoromycota</taxon>
        <taxon>Glomeromycotina</taxon>
        <taxon>Glomeromycetes</taxon>
        <taxon>Diversisporales</taxon>
        <taxon>Gigasporaceae</taxon>
        <taxon>Racocetra</taxon>
    </lineage>
</organism>
<feature type="non-terminal residue" evidence="1">
    <location>
        <position position="1"/>
    </location>
</feature>
<name>A0ACA9MWB3_9GLOM</name>
<comment type="caution">
    <text evidence="1">The sequence shown here is derived from an EMBL/GenBank/DDBJ whole genome shotgun (WGS) entry which is preliminary data.</text>
</comment>
<dbReference type="Proteomes" id="UP000789920">
    <property type="component" value="Unassembled WGS sequence"/>
</dbReference>
<protein>
    <submittedName>
        <fullName evidence="1">19866_t:CDS:1</fullName>
    </submittedName>
</protein>
<keyword evidence="2" id="KW-1185">Reference proteome</keyword>
<sequence>SMFLNSISSQNSLSSEIAEKSQNTNTTKFSSSDMPTNFIKPPFPPMIKVSDIISKRDPTQINLKGPNAFLIYRKAFLEHLSTVMHLTSIANYSSSSLISNESRPKDYGIKSHLKMTEFSKFVSICWNSEPEFVKETYKNMAKQVKDELEQLRKNNSSSRIGRSKVIWRNAKCPFMKKKKVENSNTQLLKNLNNLRKGNVSDEIAKSGSKNNKEHGNDGKEKGNVNIKKEKSRTKNGSIGHSKPKELANNIVYEFVPISPETVKASQPKEKSKVKPSEDTPWVTESTFTVVPNSTFTSTPTSELISNNDCNIAYSVAHSSDNSNYITSEEIDWDLNFLTAQYPVEQIFYDNCMFQNLSQGLPNERIGVELQDLYLQSYL</sequence>
<evidence type="ECO:0000313" key="1">
    <source>
        <dbReference type="EMBL" id="CAG8616086.1"/>
    </source>
</evidence>
<dbReference type="EMBL" id="CAJVQC010010396">
    <property type="protein sequence ID" value="CAG8616086.1"/>
    <property type="molecule type" value="Genomic_DNA"/>
</dbReference>
<gene>
    <name evidence="1" type="ORF">RPERSI_LOCUS6509</name>
</gene>
<evidence type="ECO:0000313" key="2">
    <source>
        <dbReference type="Proteomes" id="UP000789920"/>
    </source>
</evidence>